<dbReference type="PANTHER" id="PTHR10315">
    <property type="entry name" value="E3 UBIQUITIN PROTEIN LIGASE SIAH"/>
    <property type="match status" value="1"/>
</dbReference>
<dbReference type="AlphaFoldDB" id="A0AAD8SQ61"/>
<evidence type="ECO:0000313" key="13">
    <source>
        <dbReference type="Proteomes" id="UP001231189"/>
    </source>
</evidence>
<sequence length="334" mass="36328">MDGKAQRDGANNGKRLTVTMELDTLDCPICFEPLKPPIFQCSVGHFLCSSCRSKYLDNKCHICSARTTFTRCFGMEHVVQSVKVPCTNAMYGCTKYVTYYQKVEHEKACAPWVCAAWGCFCPVPSCTFLGPTDSLVDHLTTDHEIPSTTLPDSDTVSLRLQLGLHVLERNRTDYFFLLKLSLVATGHAISIICVQPSTTEPKFTCNMNYDCSATGFCESSSCHIRSSSLYDGFPEGFDLILPNGKIPDDRNGILLRITIHQALSVSRANLQGNGPTSAPQGKVIAFALQRTWSTMGTLAVAKTVAGSADEVCTATGDDGASATLMSPSRQGFTE</sequence>
<dbReference type="PANTHER" id="PTHR10315:SF103">
    <property type="entry name" value="RING-TYPE DOMAIN-CONTAINING PROTEIN"/>
    <property type="match status" value="1"/>
</dbReference>
<protein>
    <recommendedName>
        <fullName evidence="4">RING-type E3 ubiquitin transferase</fullName>
        <ecNumber evidence="4">2.3.2.27</ecNumber>
    </recommendedName>
</protein>
<gene>
    <name evidence="12" type="ORF">QYE76_049706</name>
</gene>
<name>A0AAD8SQ61_LOLMU</name>
<evidence type="ECO:0000256" key="7">
    <source>
        <dbReference type="ARBA" id="ARBA00022771"/>
    </source>
</evidence>
<dbReference type="GO" id="GO:0008270">
    <property type="term" value="F:zinc ion binding"/>
    <property type="evidence" value="ECO:0007669"/>
    <property type="project" value="UniProtKB-KW"/>
</dbReference>
<accession>A0AAD8SQ61</accession>
<evidence type="ECO:0000256" key="2">
    <source>
        <dbReference type="ARBA" id="ARBA00004906"/>
    </source>
</evidence>
<dbReference type="InterPro" id="IPR049548">
    <property type="entry name" value="Sina-like_RING"/>
</dbReference>
<dbReference type="InterPro" id="IPR052088">
    <property type="entry name" value="E3_ubiquitin-ligase_SINA"/>
</dbReference>
<evidence type="ECO:0000256" key="6">
    <source>
        <dbReference type="ARBA" id="ARBA00022723"/>
    </source>
</evidence>
<keyword evidence="9" id="KW-0862">Zinc</keyword>
<keyword evidence="13" id="KW-1185">Reference proteome</keyword>
<dbReference type="Pfam" id="PF21361">
    <property type="entry name" value="Sina_ZnF"/>
    <property type="match status" value="1"/>
</dbReference>
<evidence type="ECO:0000256" key="4">
    <source>
        <dbReference type="ARBA" id="ARBA00012483"/>
    </source>
</evidence>
<evidence type="ECO:0000256" key="9">
    <source>
        <dbReference type="ARBA" id="ARBA00022833"/>
    </source>
</evidence>
<dbReference type="Proteomes" id="UP001231189">
    <property type="component" value="Unassembled WGS sequence"/>
</dbReference>
<dbReference type="Pfam" id="PF21362">
    <property type="entry name" value="Sina_RING"/>
    <property type="match status" value="1"/>
</dbReference>
<dbReference type="GO" id="GO:0005737">
    <property type="term" value="C:cytoplasm"/>
    <property type="evidence" value="ECO:0007669"/>
    <property type="project" value="TreeGrafter"/>
</dbReference>
<dbReference type="EMBL" id="JAUUTY010000003">
    <property type="protein sequence ID" value="KAK1661547.1"/>
    <property type="molecule type" value="Genomic_DNA"/>
</dbReference>
<keyword evidence="8" id="KW-0833">Ubl conjugation pathway</keyword>
<dbReference type="CDD" id="cd16571">
    <property type="entry name" value="RING-HC_SIAHs"/>
    <property type="match status" value="1"/>
</dbReference>
<comment type="caution">
    <text evidence="12">The sequence shown here is derived from an EMBL/GenBank/DDBJ whole genome shotgun (WGS) entry which is preliminary data.</text>
</comment>
<evidence type="ECO:0000259" key="11">
    <source>
        <dbReference type="PROSITE" id="PS51081"/>
    </source>
</evidence>
<dbReference type="EC" id="2.3.2.27" evidence="4"/>
<dbReference type="InterPro" id="IPR013083">
    <property type="entry name" value="Znf_RING/FYVE/PHD"/>
</dbReference>
<comment type="catalytic activity">
    <reaction evidence="1">
        <text>S-ubiquitinyl-[E2 ubiquitin-conjugating enzyme]-L-cysteine + [acceptor protein]-L-lysine = [E2 ubiquitin-conjugating enzyme]-L-cysteine + N(6)-ubiquitinyl-[acceptor protein]-L-lysine.</text>
        <dbReference type="EC" id="2.3.2.27"/>
    </reaction>
</comment>
<evidence type="ECO:0000256" key="1">
    <source>
        <dbReference type="ARBA" id="ARBA00000900"/>
    </source>
</evidence>
<comment type="pathway">
    <text evidence="2">Protein modification; protein ubiquitination.</text>
</comment>
<evidence type="ECO:0000313" key="12">
    <source>
        <dbReference type="EMBL" id="KAK1661547.1"/>
    </source>
</evidence>
<proteinExistence type="inferred from homology"/>
<dbReference type="GO" id="GO:0061630">
    <property type="term" value="F:ubiquitin protein ligase activity"/>
    <property type="evidence" value="ECO:0007669"/>
    <property type="project" value="UniProtKB-EC"/>
</dbReference>
<keyword evidence="5" id="KW-0808">Transferase</keyword>
<reference evidence="12" key="1">
    <citation type="submission" date="2023-07" db="EMBL/GenBank/DDBJ databases">
        <title>A chromosome-level genome assembly of Lolium multiflorum.</title>
        <authorList>
            <person name="Chen Y."/>
            <person name="Copetti D."/>
            <person name="Kolliker R."/>
            <person name="Studer B."/>
        </authorList>
    </citation>
    <scope>NUCLEOTIDE SEQUENCE</scope>
    <source>
        <strain evidence="12">02402/16</strain>
        <tissue evidence="12">Leaf</tissue>
    </source>
</reference>
<evidence type="ECO:0000256" key="10">
    <source>
        <dbReference type="PROSITE-ProRule" id="PRU00455"/>
    </source>
</evidence>
<dbReference type="SUPFAM" id="SSF49599">
    <property type="entry name" value="TRAF domain-like"/>
    <property type="match status" value="1"/>
</dbReference>
<keyword evidence="7 10" id="KW-0863">Zinc-finger</keyword>
<feature type="domain" description="SIAH-type" evidence="11">
    <location>
        <begin position="81"/>
        <end position="144"/>
    </location>
</feature>
<evidence type="ECO:0000256" key="5">
    <source>
        <dbReference type="ARBA" id="ARBA00022679"/>
    </source>
</evidence>
<dbReference type="SUPFAM" id="SSF57850">
    <property type="entry name" value="RING/U-box"/>
    <property type="match status" value="1"/>
</dbReference>
<dbReference type="PROSITE" id="PS51081">
    <property type="entry name" value="ZF_SIAH"/>
    <property type="match status" value="1"/>
</dbReference>
<dbReference type="InterPro" id="IPR013010">
    <property type="entry name" value="Znf_SIAH"/>
</dbReference>
<comment type="similarity">
    <text evidence="3">Belongs to the SINA (Seven in absentia) family.</text>
</comment>
<dbReference type="Gene3D" id="3.30.40.10">
    <property type="entry name" value="Zinc/RING finger domain, C3HC4 (zinc finger)"/>
    <property type="match status" value="2"/>
</dbReference>
<evidence type="ECO:0000256" key="3">
    <source>
        <dbReference type="ARBA" id="ARBA00009119"/>
    </source>
</evidence>
<organism evidence="12 13">
    <name type="scientific">Lolium multiflorum</name>
    <name type="common">Italian ryegrass</name>
    <name type="synonym">Lolium perenne subsp. multiflorum</name>
    <dbReference type="NCBI Taxonomy" id="4521"/>
    <lineage>
        <taxon>Eukaryota</taxon>
        <taxon>Viridiplantae</taxon>
        <taxon>Streptophyta</taxon>
        <taxon>Embryophyta</taxon>
        <taxon>Tracheophyta</taxon>
        <taxon>Spermatophyta</taxon>
        <taxon>Magnoliopsida</taxon>
        <taxon>Liliopsida</taxon>
        <taxon>Poales</taxon>
        <taxon>Poaceae</taxon>
        <taxon>BOP clade</taxon>
        <taxon>Pooideae</taxon>
        <taxon>Poodae</taxon>
        <taxon>Poeae</taxon>
        <taxon>Poeae Chloroplast Group 2 (Poeae type)</taxon>
        <taxon>Loliodinae</taxon>
        <taxon>Loliinae</taxon>
        <taxon>Lolium</taxon>
    </lineage>
</organism>
<evidence type="ECO:0000256" key="8">
    <source>
        <dbReference type="ARBA" id="ARBA00022786"/>
    </source>
</evidence>
<keyword evidence="6" id="KW-0479">Metal-binding</keyword>